<dbReference type="PANTHER" id="PTHR34475">
    <property type="match status" value="1"/>
</dbReference>
<dbReference type="Pfam" id="PF13413">
    <property type="entry name" value="HTH_25"/>
    <property type="match status" value="1"/>
</dbReference>
<dbReference type="InterPro" id="IPR025194">
    <property type="entry name" value="RodZ-like_C"/>
</dbReference>
<comment type="caution">
    <text evidence="3">The sequence shown here is derived from an EMBL/GenBank/DDBJ whole genome shotgun (WGS) entry which is preliminary data.</text>
</comment>
<reference evidence="4" key="1">
    <citation type="journal article" date="2019" name="Int. J. Syst. Evol. Microbiol.">
        <title>The Global Catalogue of Microorganisms (GCM) 10K type strain sequencing project: providing services to taxonomists for standard genome sequencing and annotation.</title>
        <authorList>
            <consortium name="The Broad Institute Genomics Platform"/>
            <consortium name="The Broad Institute Genome Sequencing Center for Infectious Disease"/>
            <person name="Wu L."/>
            <person name="Ma J."/>
        </authorList>
    </citation>
    <scope>NUCLEOTIDE SEQUENCE [LARGE SCALE GENOMIC DNA]</scope>
    <source>
        <strain evidence="4">CECT 8482</strain>
    </source>
</reference>
<dbReference type="EMBL" id="JAUFRC010000001">
    <property type="protein sequence ID" value="MDN3711295.1"/>
    <property type="molecule type" value="Genomic_DNA"/>
</dbReference>
<gene>
    <name evidence="3" type="ORF">QWZ10_04570</name>
</gene>
<accession>A0ABT8D7C5</accession>
<sequence>MIGLRGATPADSEEVPVGVPPGYEDTDDIRLGDLMRGERATMGKSLLDVQRELRIRASFVAAIENCDVTAFDAPSFIPGYVRSYSRYLGMDPDWTFQRFCTESGFRPPHGLAAAASGPKPQRRPSDPAEALANPHALFLPQQQSFWSSVEPKAIGSLIVMALLVGGLGYGGWSVLQEVQRVNLTPGEHAPGVVASLDPVQDASLPESFDTAQVNLPQPEGLDRIYRPQVLEVPVLTARDGPIASIDPGVVAATGESVPASTTAVAGNTGSGDANAALIAGGHIPLAPSPSGQGGAASTQTGEALAMGPVMPGDMSSVRTVAPDAAAVELLAVRPAWVRVTSADGTVLLEKTMDAGERFALPKLEEPPILRAGNSGAVYFAVNGQTYGPAAPGAQVVKNVELSPHALAEKYAFADLSKDPELAQMIALASAAQAAGEGGSALDNPAPVE</sequence>
<dbReference type="Proteomes" id="UP001243846">
    <property type="component" value="Unassembled WGS sequence"/>
</dbReference>
<evidence type="ECO:0000259" key="2">
    <source>
        <dbReference type="Pfam" id="PF13464"/>
    </source>
</evidence>
<feature type="domain" description="Cytoskeleton protein RodZ-like C-terminal" evidence="2">
    <location>
        <begin position="329"/>
        <end position="399"/>
    </location>
</feature>
<dbReference type="Pfam" id="PF13464">
    <property type="entry name" value="RodZ_C"/>
    <property type="match status" value="1"/>
</dbReference>
<dbReference type="Gene3D" id="1.10.260.40">
    <property type="entry name" value="lambda repressor-like DNA-binding domains"/>
    <property type="match status" value="1"/>
</dbReference>
<protein>
    <submittedName>
        <fullName evidence="3">DUF4115 domain-containing protein</fullName>
    </submittedName>
</protein>
<evidence type="ECO:0000313" key="4">
    <source>
        <dbReference type="Proteomes" id="UP001243846"/>
    </source>
</evidence>
<dbReference type="InterPro" id="IPR010982">
    <property type="entry name" value="Lambda_DNA-bd_dom_sf"/>
</dbReference>
<dbReference type="PANTHER" id="PTHR34475:SF1">
    <property type="entry name" value="CYTOSKELETON PROTEIN RODZ"/>
    <property type="match status" value="1"/>
</dbReference>
<dbReference type="InterPro" id="IPR050400">
    <property type="entry name" value="Bact_Cytoskel_RodZ"/>
</dbReference>
<evidence type="ECO:0000313" key="3">
    <source>
        <dbReference type="EMBL" id="MDN3711295.1"/>
    </source>
</evidence>
<keyword evidence="4" id="KW-1185">Reference proteome</keyword>
<proteinExistence type="predicted"/>
<name>A0ABT8D7C5_9RHOB</name>
<organism evidence="3 4">
    <name type="scientific">Paracoccus cavernae</name>
    <dbReference type="NCBI Taxonomy" id="1571207"/>
    <lineage>
        <taxon>Bacteria</taxon>
        <taxon>Pseudomonadati</taxon>
        <taxon>Pseudomonadota</taxon>
        <taxon>Alphaproteobacteria</taxon>
        <taxon>Rhodobacterales</taxon>
        <taxon>Paracoccaceae</taxon>
        <taxon>Paracoccus</taxon>
    </lineage>
</organism>
<feature type="region of interest" description="Disordered" evidence="1">
    <location>
        <begin position="1"/>
        <end position="23"/>
    </location>
</feature>
<evidence type="ECO:0000256" key="1">
    <source>
        <dbReference type="SAM" id="MobiDB-lite"/>
    </source>
</evidence>